<reference evidence="2 3" key="1">
    <citation type="submission" date="2024-01" db="EMBL/GenBank/DDBJ databases">
        <title>Pedobacter sp. nov., isolated from fresh soil.</title>
        <authorList>
            <person name="Le N.T.T."/>
        </authorList>
    </citation>
    <scope>NUCLEOTIDE SEQUENCE [LARGE SCALE GENOMIC DNA]</scope>
    <source>
        <strain evidence="2 3">KR3-3</strain>
    </source>
</reference>
<keyword evidence="3" id="KW-1185">Reference proteome</keyword>
<dbReference type="Proteomes" id="UP001336835">
    <property type="component" value="Unassembled WGS sequence"/>
</dbReference>
<dbReference type="RefSeq" id="WP_330108322.1">
    <property type="nucleotide sequence ID" value="NZ_JAZDQT010000002.1"/>
</dbReference>
<proteinExistence type="predicted"/>
<dbReference type="PROSITE" id="PS51257">
    <property type="entry name" value="PROKAR_LIPOPROTEIN"/>
    <property type="match status" value="1"/>
</dbReference>
<organism evidence="2 3">
    <name type="scientific">Pedobacter albus</name>
    <dbReference type="NCBI Taxonomy" id="3113905"/>
    <lineage>
        <taxon>Bacteria</taxon>
        <taxon>Pseudomonadati</taxon>
        <taxon>Bacteroidota</taxon>
        <taxon>Sphingobacteriia</taxon>
        <taxon>Sphingobacteriales</taxon>
        <taxon>Sphingobacteriaceae</taxon>
        <taxon>Pedobacter</taxon>
    </lineage>
</organism>
<sequence>MKKLFGTIAGALVVACVCVTVSAAYGQTEKEEAEFDKTKCYSTYDSGTTTFTKCRDCTETTGSNLTDKLSCTP</sequence>
<feature type="chain" id="PRO_5046630620" evidence="1">
    <location>
        <begin position="27"/>
        <end position="73"/>
    </location>
</feature>
<protein>
    <submittedName>
        <fullName evidence="2">Uncharacterized protein</fullName>
    </submittedName>
</protein>
<keyword evidence="1" id="KW-0732">Signal</keyword>
<accession>A0ABU7I959</accession>
<comment type="caution">
    <text evidence="2">The sequence shown here is derived from an EMBL/GenBank/DDBJ whole genome shotgun (WGS) entry which is preliminary data.</text>
</comment>
<evidence type="ECO:0000313" key="3">
    <source>
        <dbReference type="Proteomes" id="UP001336835"/>
    </source>
</evidence>
<dbReference type="EMBL" id="JAZDQT010000002">
    <property type="protein sequence ID" value="MEE1946005.1"/>
    <property type="molecule type" value="Genomic_DNA"/>
</dbReference>
<gene>
    <name evidence="2" type="ORF">VRU48_12865</name>
</gene>
<evidence type="ECO:0000256" key="1">
    <source>
        <dbReference type="SAM" id="SignalP"/>
    </source>
</evidence>
<evidence type="ECO:0000313" key="2">
    <source>
        <dbReference type="EMBL" id="MEE1946005.1"/>
    </source>
</evidence>
<feature type="signal peptide" evidence="1">
    <location>
        <begin position="1"/>
        <end position="26"/>
    </location>
</feature>
<name>A0ABU7I959_9SPHI</name>